<dbReference type="EMBL" id="LR746496">
    <property type="protein sequence ID" value="CAA7600177.1"/>
    <property type="molecule type" value="Genomic_DNA"/>
</dbReference>
<evidence type="ECO:0000256" key="1">
    <source>
        <dbReference type="ARBA" id="ARBA00007888"/>
    </source>
</evidence>
<reference evidence="4" key="2">
    <citation type="submission" date="2020-01" db="EMBL/GenBank/DDBJ databases">
        <authorList>
            <person name="Hornung B."/>
        </authorList>
    </citation>
    <scope>NUCLEOTIDE SEQUENCE</scope>
    <source>
        <strain evidence="4">PacBioINE</strain>
    </source>
</reference>
<dbReference type="EMBL" id="CDGJ01000134">
    <property type="protein sequence ID" value="CEJ09555.1"/>
    <property type="molecule type" value="Genomic_DNA"/>
</dbReference>
<keyword evidence="2" id="KW-0479">Metal-binding</keyword>
<reference evidence="5" key="1">
    <citation type="submission" date="2014-11" db="EMBL/GenBank/DDBJ databases">
        <authorList>
            <person name="Hornung B.V."/>
        </authorList>
    </citation>
    <scope>NUCLEOTIDE SEQUENCE</scope>
    <source>
        <strain evidence="5">INE</strain>
    </source>
</reference>
<dbReference type="PIRSF" id="PIRSF005622">
    <property type="entry name" value="Hydrgn_mat_hypD"/>
    <property type="match status" value="1"/>
</dbReference>
<dbReference type="PANTHER" id="PTHR30149">
    <property type="entry name" value="HYDROGENASE PROTEIN ASSEMBLY PROTEIN HYPD"/>
    <property type="match status" value="1"/>
</dbReference>
<dbReference type="AlphaFoldDB" id="A0A8S0XVB3"/>
<dbReference type="NCBIfam" id="TIGR00075">
    <property type="entry name" value="hypD"/>
    <property type="match status" value="1"/>
</dbReference>
<keyword evidence="3" id="KW-0408">Iron</keyword>
<dbReference type="Gene3D" id="3.40.50.11740">
    <property type="entry name" value="HypD, alpha/beta domain 2"/>
    <property type="match status" value="2"/>
</dbReference>
<evidence type="ECO:0000313" key="4">
    <source>
        <dbReference type="EMBL" id="CAA7600177.1"/>
    </source>
</evidence>
<dbReference type="PANTHER" id="PTHR30149:SF0">
    <property type="entry name" value="HYDROGENASE MATURATION FACTOR HYPD"/>
    <property type="match status" value="1"/>
</dbReference>
<dbReference type="GO" id="GO:0070025">
    <property type="term" value="F:carbon monoxide binding"/>
    <property type="evidence" value="ECO:0007669"/>
    <property type="project" value="TreeGrafter"/>
</dbReference>
<dbReference type="Pfam" id="PF01924">
    <property type="entry name" value="HypD"/>
    <property type="match status" value="1"/>
</dbReference>
<accession>A0A8S0XVB3</accession>
<proteinExistence type="inferred from homology"/>
<organism evidence="4">
    <name type="scientific">Acididesulfobacillus acetoxydans</name>
    <dbReference type="NCBI Taxonomy" id="1561005"/>
    <lineage>
        <taxon>Bacteria</taxon>
        <taxon>Bacillati</taxon>
        <taxon>Bacillota</taxon>
        <taxon>Clostridia</taxon>
        <taxon>Eubacteriales</taxon>
        <taxon>Peptococcaceae</taxon>
        <taxon>Acididesulfobacillus</taxon>
    </lineage>
</organism>
<dbReference type="RefSeq" id="WP_240983885.1">
    <property type="nucleotide sequence ID" value="NZ_CDGJ01000134.1"/>
</dbReference>
<comment type="similarity">
    <text evidence="1">Belongs to the HypD family.</text>
</comment>
<dbReference type="GO" id="GO:0051539">
    <property type="term" value="F:4 iron, 4 sulfur cluster binding"/>
    <property type="evidence" value="ECO:0007669"/>
    <property type="project" value="TreeGrafter"/>
</dbReference>
<evidence type="ECO:0000256" key="3">
    <source>
        <dbReference type="ARBA" id="ARBA00023004"/>
    </source>
</evidence>
<evidence type="ECO:0000313" key="6">
    <source>
        <dbReference type="Proteomes" id="UP001071230"/>
    </source>
</evidence>
<dbReference type="GO" id="GO:0051604">
    <property type="term" value="P:protein maturation"/>
    <property type="evidence" value="ECO:0007669"/>
    <property type="project" value="TreeGrafter"/>
</dbReference>
<protein>
    <submittedName>
        <fullName evidence="5">Hydrogenase expression/formation protein HypD</fullName>
    </submittedName>
    <submittedName>
        <fullName evidence="4">Hydrogenase formation hypA family</fullName>
    </submittedName>
</protein>
<evidence type="ECO:0000256" key="2">
    <source>
        <dbReference type="ARBA" id="ARBA00022723"/>
    </source>
</evidence>
<dbReference type="Gene3D" id="6.10.20.100">
    <property type="match status" value="1"/>
</dbReference>
<dbReference type="Proteomes" id="UP001071230">
    <property type="component" value="Unassembled WGS sequence"/>
</dbReference>
<dbReference type="KEGG" id="aacx:DEACI_0829"/>
<name>A0A8S0XVB3_9FIRM</name>
<dbReference type="InterPro" id="IPR042244">
    <property type="entry name" value="HypD_2_sf"/>
</dbReference>
<evidence type="ECO:0000313" key="5">
    <source>
        <dbReference type="EMBL" id="CEJ09555.1"/>
    </source>
</evidence>
<dbReference type="GO" id="GO:0005506">
    <property type="term" value="F:iron ion binding"/>
    <property type="evidence" value="ECO:0007669"/>
    <property type="project" value="TreeGrafter"/>
</dbReference>
<keyword evidence="6" id="KW-1185">Reference proteome</keyword>
<sequence>MPFNRAEPSPLLPFNDDLALGRAMLARIKEGLADWQRAHGRKLTLMEVCGTHTVALSHSGIRDALRPWVDFRSGPGCPVCVTDQEDIDAMLELATLPGLTVTTFGDMVRVPGSRRNLAQAKAAGADVRIVYSPLEAVDLAQAEPQRQIVFMGIGFETTVPTVAAALRKAVEEGLENFSVYSVHKLAAPVIRQLLQDPELKLDGLILPGHVAAITGRRPFAFVASDFSLPAAVTGFAELDLLGGIQDLLTQYHEGSARVSNCYPRIVREEGNRKAWNLVDRYFTQGDVRWRGLGLLPDSGLVLRPEYRRFDAQQRFPLNLPPAHLPPGCLCGEVLKGKVLPFDCRHFAKSCTPVHPVGPCMVSGEGTCATYYKYERREG</sequence>
<dbReference type="InterPro" id="IPR042243">
    <property type="entry name" value="HypD_1"/>
</dbReference>
<dbReference type="Proteomes" id="UP000836597">
    <property type="component" value="Chromosome"/>
</dbReference>
<dbReference type="InterPro" id="IPR002780">
    <property type="entry name" value="Hyd_form_HypD"/>
</dbReference>
<gene>
    <name evidence="4" type="ORF">DEACI_0829</name>
    <name evidence="5" type="ORF">DEACI_4040</name>
</gene>